<proteinExistence type="predicted"/>
<dbReference type="Proteomes" id="UP001189429">
    <property type="component" value="Unassembled WGS sequence"/>
</dbReference>
<keyword evidence="1" id="KW-0472">Membrane</keyword>
<keyword evidence="1" id="KW-1133">Transmembrane helix</keyword>
<protein>
    <submittedName>
        <fullName evidence="2">Uncharacterized protein</fullName>
    </submittedName>
</protein>
<comment type="caution">
    <text evidence="2">The sequence shown here is derived from an EMBL/GenBank/DDBJ whole genome shotgun (WGS) entry which is preliminary data.</text>
</comment>
<gene>
    <name evidence="2" type="ORF">PCOR1329_LOCUS13836</name>
</gene>
<accession>A0ABN9QVH1</accession>
<name>A0ABN9QVH1_9DINO</name>
<evidence type="ECO:0000256" key="1">
    <source>
        <dbReference type="SAM" id="Phobius"/>
    </source>
</evidence>
<keyword evidence="1" id="KW-0812">Transmembrane</keyword>
<feature type="transmembrane region" description="Helical" evidence="1">
    <location>
        <begin position="141"/>
        <end position="160"/>
    </location>
</feature>
<feature type="transmembrane region" description="Helical" evidence="1">
    <location>
        <begin position="6"/>
        <end position="22"/>
    </location>
</feature>
<evidence type="ECO:0000313" key="3">
    <source>
        <dbReference type="Proteomes" id="UP001189429"/>
    </source>
</evidence>
<evidence type="ECO:0000313" key="2">
    <source>
        <dbReference type="EMBL" id="CAK0808165.1"/>
    </source>
</evidence>
<keyword evidence="3" id="KW-1185">Reference proteome</keyword>
<dbReference type="EMBL" id="CAUYUJ010004110">
    <property type="protein sequence ID" value="CAK0808165.1"/>
    <property type="molecule type" value="Genomic_DNA"/>
</dbReference>
<feature type="transmembrane region" description="Helical" evidence="1">
    <location>
        <begin position="91"/>
        <end position="108"/>
    </location>
</feature>
<reference evidence="2" key="1">
    <citation type="submission" date="2023-10" db="EMBL/GenBank/DDBJ databases">
        <authorList>
            <person name="Chen Y."/>
            <person name="Shah S."/>
            <person name="Dougan E. K."/>
            <person name="Thang M."/>
            <person name="Chan C."/>
        </authorList>
    </citation>
    <scope>NUCLEOTIDE SEQUENCE [LARGE SCALE GENOMIC DNA]</scope>
</reference>
<feature type="transmembrane region" description="Helical" evidence="1">
    <location>
        <begin position="166"/>
        <end position="191"/>
    </location>
</feature>
<feature type="transmembrane region" description="Helical" evidence="1">
    <location>
        <begin position="114"/>
        <end position="134"/>
    </location>
</feature>
<organism evidence="2 3">
    <name type="scientific">Prorocentrum cordatum</name>
    <dbReference type="NCBI Taxonomy" id="2364126"/>
    <lineage>
        <taxon>Eukaryota</taxon>
        <taxon>Sar</taxon>
        <taxon>Alveolata</taxon>
        <taxon>Dinophyceae</taxon>
        <taxon>Prorocentrales</taxon>
        <taxon>Prorocentraceae</taxon>
        <taxon>Prorocentrum</taxon>
    </lineage>
</organism>
<sequence>MVLAVTIFLLVVGVLVMTTLMVEEMTAVADLGDVGETIVRPLVIPGSTLDATRGRQLHGRAVAVHCTRLLDIIAVYSQRCRSSLSIRTRRFSFRILVSFLPKLIALSFMMETDFLFVTAMLLTLFFWSFVPAIVKEEVVTSLMPFFMRLVWLICLTIELRCLADRWSFLCLVTVYLLQIVWALLDLMLVSFPRDVRLFPKTVNIATTLLLRLVRVCS</sequence>